<name>A0A8B7C865_PHODC</name>
<accession>A0A8B7C865</accession>
<dbReference type="KEGG" id="pda:103710010"/>
<gene>
    <name evidence="3" type="primary">LOC103710010</name>
</gene>
<dbReference type="Proteomes" id="UP000228380">
    <property type="component" value="Chromosome 3"/>
</dbReference>
<dbReference type="GeneID" id="103710010"/>
<dbReference type="InterPro" id="IPR036392">
    <property type="entry name" value="PLAT/LH2_dom_sf"/>
</dbReference>
<evidence type="ECO:0000313" key="3">
    <source>
        <dbReference type="RefSeq" id="XP_008793799.2"/>
    </source>
</evidence>
<keyword evidence="1" id="KW-0732">Signal</keyword>
<dbReference type="OrthoDB" id="1920702at2759"/>
<evidence type="ECO:0000313" key="2">
    <source>
        <dbReference type="Proteomes" id="UP000228380"/>
    </source>
</evidence>
<feature type="signal peptide" evidence="1">
    <location>
        <begin position="1"/>
        <end position="41"/>
    </location>
</feature>
<feature type="chain" id="PRO_5034421411" evidence="1">
    <location>
        <begin position="42"/>
        <end position="222"/>
    </location>
</feature>
<proteinExistence type="predicted"/>
<dbReference type="PANTHER" id="PTHR31718">
    <property type="entry name" value="PLAT DOMAIN-CONTAINING PROTEIN"/>
    <property type="match status" value="1"/>
</dbReference>
<dbReference type="Pfam" id="PF06232">
    <property type="entry name" value="ATS3"/>
    <property type="match status" value="1"/>
</dbReference>
<dbReference type="InterPro" id="IPR010417">
    <property type="entry name" value="Embryo-specific_ATS3"/>
</dbReference>
<reference evidence="3" key="2">
    <citation type="submission" date="2025-08" db="UniProtKB">
        <authorList>
            <consortium name="RefSeq"/>
        </authorList>
    </citation>
    <scope>IDENTIFICATION</scope>
    <source>
        <tissue evidence="3">Young leaves</tissue>
    </source>
</reference>
<dbReference type="AlphaFoldDB" id="A0A8B7C865"/>
<organism evidence="2 3">
    <name type="scientific">Phoenix dactylifera</name>
    <name type="common">Date palm</name>
    <dbReference type="NCBI Taxonomy" id="42345"/>
    <lineage>
        <taxon>Eukaryota</taxon>
        <taxon>Viridiplantae</taxon>
        <taxon>Streptophyta</taxon>
        <taxon>Embryophyta</taxon>
        <taxon>Tracheophyta</taxon>
        <taxon>Spermatophyta</taxon>
        <taxon>Magnoliopsida</taxon>
        <taxon>Liliopsida</taxon>
        <taxon>Arecaceae</taxon>
        <taxon>Coryphoideae</taxon>
        <taxon>Phoeniceae</taxon>
        <taxon>Phoenix</taxon>
    </lineage>
</organism>
<reference evidence="2" key="1">
    <citation type="journal article" date="2019" name="Nat. Commun.">
        <title>Genome-wide association mapping of date palm fruit traits.</title>
        <authorList>
            <person name="Hazzouri K.M."/>
            <person name="Gros-Balthazard M."/>
            <person name="Flowers J.M."/>
            <person name="Copetti D."/>
            <person name="Lemansour A."/>
            <person name="Lebrun M."/>
            <person name="Masmoudi K."/>
            <person name="Ferrand S."/>
            <person name="Dhar M.I."/>
            <person name="Fresquez Z.A."/>
            <person name="Rosas U."/>
            <person name="Zhang J."/>
            <person name="Talag J."/>
            <person name="Lee S."/>
            <person name="Kudrna D."/>
            <person name="Powell R.F."/>
            <person name="Leitch I.J."/>
            <person name="Krueger R.R."/>
            <person name="Wing R.A."/>
            <person name="Amiri K.M.A."/>
            <person name="Purugganan M.D."/>
        </authorList>
    </citation>
    <scope>NUCLEOTIDE SEQUENCE [LARGE SCALE GENOMIC DNA]</scope>
    <source>
        <strain evidence="2">cv. Khalas</strain>
    </source>
</reference>
<keyword evidence="2" id="KW-1185">Reference proteome</keyword>
<protein>
    <submittedName>
        <fullName evidence="3">Embryo-specific protein ATS3A-like isoform X1</fullName>
    </submittedName>
</protein>
<dbReference type="RefSeq" id="XP_008793799.2">
    <property type="nucleotide sequence ID" value="XM_008795577.3"/>
</dbReference>
<evidence type="ECO:0000256" key="1">
    <source>
        <dbReference type="SAM" id="SignalP"/>
    </source>
</evidence>
<sequence>MERRKGVALLGFDCGAGRGGSGDGGGLPLLLLVLFLSAAAAASEADLEKRSGGSMPIDSTKSFQDSCNYTILIETTCTKGAGTVDQVSLRFGDSNLTDILVRRLRTKHTKWVDELGPTVLDDVPRIPFRECSTDVFKITGKCIHSQVCYLYMKNRGDDDWRPGRAQVLAAGAPNLSSNSFYFRRFLPRRVWHGIDTCEAEVTPFGIRHPRRVFGSEHESKLP</sequence>
<dbReference type="PANTHER" id="PTHR31718:SF30">
    <property type="entry name" value="EMBRYO-SPECIFIC PROTEIN ATS3A-LIKE"/>
    <property type="match status" value="1"/>
</dbReference>
<dbReference type="SUPFAM" id="SSF49723">
    <property type="entry name" value="Lipase/lipooxygenase domain (PLAT/LH2 domain)"/>
    <property type="match status" value="1"/>
</dbReference>